<feature type="compositionally biased region" description="Polar residues" evidence="1">
    <location>
        <begin position="219"/>
        <end position="238"/>
    </location>
</feature>
<sequence length="541" mass="59864">MEQPMGRSPPYASHGPQTHGAGDAANAAATATAAAALSQDHIPTPNATNSRKRRATGAPGSRGVANLTPEQLAKKRANDREAQRAIRERTRNTIESLERRIRELESQQPFQDLQRVVQERDRALAECEELRRRLGAVAGIAGATSQQPHPSLNGTFTFEQLIDPSLLTDADIELAALTAQQSPLPPLTALNNSSYPQDQGHRYSEQPQQNPNLHPQLRSPGTESSGQTPTAGHSTDSGGSAYHNGDSEAGRSAVHQLYSQSPNEGRYEQRRQTSAQPHHHSNGDRLGLSYVLDNAQQSHETTASPPTESYQPSRSPDLPVYARITNQGPPSCPLDSLLLDAFRSRRKMMQDGTSMQEAIGPDYPAFAAMVDPGDGSRRSECHQVSALLIDILSKFPDVAQLPEKVAVLYIMFLVLRWLICPCEKCYERLPEWCRPTAVQLEKAHVAWADYLPWPYMRSQIALREGEVKFEDFFVPYTTTLSLNWPLPHDCVLLRSGNDGATLELNPAFEHHLRELNNWSLGTRFAQTFPLLVDSTVRIKDA</sequence>
<feature type="compositionally biased region" description="Low complexity" evidence="1">
    <location>
        <begin position="24"/>
        <end position="36"/>
    </location>
</feature>
<feature type="region of interest" description="Disordered" evidence="1">
    <location>
        <begin position="184"/>
        <end position="247"/>
    </location>
</feature>
<evidence type="ECO:0000313" key="2">
    <source>
        <dbReference type="EMBL" id="PPJ54022.1"/>
    </source>
</evidence>
<reference evidence="3" key="1">
    <citation type="journal article" date="2017" name="bioRxiv">
        <title>Conservation of a gene cluster reveals novel cercosporin biosynthetic mechanisms and extends production to the genus Colletotrichum.</title>
        <authorList>
            <person name="de Jonge R."/>
            <person name="Ebert M.K."/>
            <person name="Huitt-Roehl C.R."/>
            <person name="Pal P."/>
            <person name="Suttle J.C."/>
            <person name="Spanner R.E."/>
            <person name="Neubauer J.D."/>
            <person name="Jurick W.M.II."/>
            <person name="Stott K.A."/>
            <person name="Secor G.A."/>
            <person name="Thomma B.P.H.J."/>
            <person name="Van de Peer Y."/>
            <person name="Townsend C.A."/>
            <person name="Bolton M.D."/>
        </authorList>
    </citation>
    <scope>NUCLEOTIDE SEQUENCE [LARGE SCALE GENOMIC DNA]</scope>
    <source>
        <strain evidence="3">CBS538.71</strain>
    </source>
</reference>
<comment type="caution">
    <text evidence="2">The sequence shown here is derived from an EMBL/GenBank/DDBJ whole genome shotgun (WGS) entry which is preliminary data.</text>
</comment>
<dbReference type="OrthoDB" id="4161589at2759"/>
<dbReference type="EMBL" id="PNEN01000572">
    <property type="protein sequence ID" value="PPJ54022.1"/>
    <property type="molecule type" value="Genomic_DNA"/>
</dbReference>
<evidence type="ECO:0000256" key="1">
    <source>
        <dbReference type="SAM" id="MobiDB-lite"/>
    </source>
</evidence>
<dbReference type="CDD" id="cd14688">
    <property type="entry name" value="bZIP_YAP"/>
    <property type="match status" value="1"/>
</dbReference>
<dbReference type="InterPro" id="IPR021833">
    <property type="entry name" value="DUF3425"/>
</dbReference>
<feature type="compositionally biased region" description="Basic and acidic residues" evidence="1">
    <location>
        <begin position="72"/>
        <end position="89"/>
    </location>
</feature>
<keyword evidence="3" id="KW-1185">Reference proteome</keyword>
<feature type="region of interest" description="Disordered" evidence="1">
    <location>
        <begin position="261"/>
        <end position="320"/>
    </location>
</feature>
<proteinExistence type="predicted"/>
<dbReference type="Proteomes" id="UP000237631">
    <property type="component" value="Unassembled WGS sequence"/>
</dbReference>
<gene>
    <name evidence="2" type="ORF">CBER1_02998</name>
</gene>
<dbReference type="PANTHER" id="PTHR37012">
    <property type="entry name" value="B-ZIP TRANSCRIPTION FACTOR (EUROFUNG)-RELATED"/>
    <property type="match status" value="1"/>
</dbReference>
<feature type="compositionally biased region" description="Polar residues" evidence="1">
    <location>
        <begin position="294"/>
        <end position="314"/>
    </location>
</feature>
<dbReference type="PANTHER" id="PTHR37012:SF2">
    <property type="entry name" value="BZIP DOMAIN-CONTAINING PROTEIN-RELATED"/>
    <property type="match status" value="1"/>
</dbReference>
<accession>A0A2S6C2R0</accession>
<name>A0A2S6C2R0_9PEZI</name>
<feature type="compositionally biased region" description="Low complexity" evidence="1">
    <location>
        <begin position="206"/>
        <end position="217"/>
    </location>
</feature>
<organism evidence="2 3">
    <name type="scientific">Cercospora berteroae</name>
    <dbReference type="NCBI Taxonomy" id="357750"/>
    <lineage>
        <taxon>Eukaryota</taxon>
        <taxon>Fungi</taxon>
        <taxon>Dikarya</taxon>
        <taxon>Ascomycota</taxon>
        <taxon>Pezizomycotina</taxon>
        <taxon>Dothideomycetes</taxon>
        <taxon>Dothideomycetidae</taxon>
        <taxon>Mycosphaerellales</taxon>
        <taxon>Mycosphaerellaceae</taxon>
        <taxon>Cercospora</taxon>
    </lineage>
</organism>
<feature type="region of interest" description="Disordered" evidence="1">
    <location>
        <begin position="1"/>
        <end position="89"/>
    </location>
</feature>
<evidence type="ECO:0000313" key="3">
    <source>
        <dbReference type="Proteomes" id="UP000237631"/>
    </source>
</evidence>
<dbReference type="AlphaFoldDB" id="A0A2S6C2R0"/>
<evidence type="ECO:0008006" key="4">
    <source>
        <dbReference type="Google" id="ProtNLM"/>
    </source>
</evidence>
<dbReference type="Gene3D" id="1.20.5.170">
    <property type="match status" value="1"/>
</dbReference>
<protein>
    <recommendedName>
        <fullName evidence="4">BZIP domain-containing protein</fullName>
    </recommendedName>
</protein>
<dbReference type="Pfam" id="PF11905">
    <property type="entry name" value="DUF3425"/>
    <property type="match status" value="1"/>
</dbReference>